<organism evidence="1 2">
    <name type="scientific">Oesophagostomum dentatum</name>
    <name type="common">Nodular worm</name>
    <dbReference type="NCBI Taxonomy" id="61180"/>
    <lineage>
        <taxon>Eukaryota</taxon>
        <taxon>Metazoa</taxon>
        <taxon>Ecdysozoa</taxon>
        <taxon>Nematoda</taxon>
        <taxon>Chromadorea</taxon>
        <taxon>Rhabditida</taxon>
        <taxon>Rhabditina</taxon>
        <taxon>Rhabditomorpha</taxon>
        <taxon>Strongyloidea</taxon>
        <taxon>Strongylidae</taxon>
        <taxon>Oesophagostomum</taxon>
    </lineage>
</organism>
<reference evidence="1 2" key="1">
    <citation type="submission" date="2014-03" db="EMBL/GenBank/DDBJ databases">
        <title>Draft genome of the hookworm Oesophagostomum dentatum.</title>
        <authorList>
            <person name="Mitreva M."/>
        </authorList>
    </citation>
    <scope>NUCLEOTIDE SEQUENCE [LARGE SCALE GENOMIC DNA]</scope>
    <source>
        <strain evidence="1 2">OD-Hann</strain>
    </source>
</reference>
<dbReference type="Proteomes" id="UP000053660">
    <property type="component" value="Unassembled WGS sequence"/>
</dbReference>
<sequence length="39" mass="4258">MCSSLATATSIMSDMQTRSHCVTVSGTRTWSSYCFEFGS</sequence>
<evidence type="ECO:0000313" key="1">
    <source>
        <dbReference type="EMBL" id="KHJ75822.1"/>
    </source>
</evidence>
<proteinExistence type="predicted"/>
<dbReference type="AlphaFoldDB" id="A0A0B1RX77"/>
<evidence type="ECO:0000313" key="2">
    <source>
        <dbReference type="Proteomes" id="UP000053660"/>
    </source>
</evidence>
<keyword evidence="2" id="KW-1185">Reference proteome</keyword>
<accession>A0A0B1RX77</accession>
<name>A0A0B1RX77_OESDE</name>
<gene>
    <name evidence="1" type="ORF">OESDEN_24561</name>
</gene>
<protein>
    <submittedName>
        <fullName evidence="1">Uncharacterized protein</fullName>
    </submittedName>
</protein>
<dbReference type="EMBL" id="KN612367">
    <property type="protein sequence ID" value="KHJ75822.1"/>
    <property type="molecule type" value="Genomic_DNA"/>
</dbReference>